<comment type="catalytic activity">
    <reaction evidence="10">
        <text>an acyl-CoA + malonyl-CoA + H(+) = a 3-oxoacyl-CoA + CO2 + CoA</text>
        <dbReference type="Rhea" id="RHEA:50252"/>
        <dbReference type="ChEBI" id="CHEBI:15378"/>
        <dbReference type="ChEBI" id="CHEBI:16526"/>
        <dbReference type="ChEBI" id="CHEBI:57287"/>
        <dbReference type="ChEBI" id="CHEBI:57384"/>
        <dbReference type="ChEBI" id="CHEBI:58342"/>
        <dbReference type="ChEBI" id="CHEBI:90726"/>
    </reaction>
    <physiologicalReaction direction="left-to-right" evidence="10">
        <dbReference type="Rhea" id="RHEA:50253"/>
    </physiologicalReaction>
</comment>
<evidence type="ECO:0000256" key="10">
    <source>
        <dbReference type="RuleBase" id="RU361115"/>
    </source>
</evidence>
<sequence length="359" mass="42225">MSDFIAQNFNLIKLNLLPDFNTFGLPDFNKPLPQWPFNFNNHLLKDIIYPISLNGYIALSISITYFISVKIINQIILNRQLKYFKENNDEKLKLPSNLNKLKPVPYKITNYKIFKIFVIIHNIFLCIYSIWTFIGMTSTIHKISHILVPKLFKNLKSYDNFTGFELFWQGICNNNYLEKNLWINYNDLNLKGLTFYSYLFYLSKYYEILDTIIILLKGKPSSLLQSYHHSGAILCMWSGTRFMSSPIWIFVVFNSFIHSLMYGYFTLSCFKIKVPKWFKQSLTTLQILQFIIGGSLAVIHLFIQYYDHINNKFNSCISTSSEAAAVYINVFYLTPLTLLFAAFYIDSYQKKKNIIKKNK</sequence>
<keyword evidence="4 10" id="KW-0812">Transmembrane</keyword>
<dbReference type="GO" id="GO:0019367">
    <property type="term" value="P:fatty acid elongation, saturated fatty acid"/>
    <property type="evidence" value="ECO:0007669"/>
    <property type="project" value="TreeGrafter"/>
</dbReference>
<dbReference type="EMBL" id="BTGB01000002">
    <property type="protein sequence ID" value="GMM45624.1"/>
    <property type="molecule type" value="Genomic_DNA"/>
</dbReference>
<dbReference type="Pfam" id="PF01151">
    <property type="entry name" value="ELO"/>
    <property type="match status" value="1"/>
</dbReference>
<comment type="similarity">
    <text evidence="10">Belongs to the ELO family.</text>
</comment>
<gene>
    <name evidence="11" type="ORF">DAPK24_021990</name>
</gene>
<comment type="subcellular location">
    <subcellularLocation>
        <location evidence="1">Membrane</location>
        <topology evidence="1">Multi-pass membrane protein</topology>
    </subcellularLocation>
</comment>
<dbReference type="EC" id="2.3.1.-" evidence="10"/>
<evidence type="ECO:0000313" key="11">
    <source>
        <dbReference type="EMBL" id="GMM45624.1"/>
    </source>
</evidence>
<evidence type="ECO:0000256" key="3">
    <source>
        <dbReference type="ARBA" id="ARBA00022679"/>
    </source>
</evidence>
<evidence type="ECO:0000256" key="1">
    <source>
        <dbReference type="ARBA" id="ARBA00004141"/>
    </source>
</evidence>
<evidence type="ECO:0000256" key="9">
    <source>
        <dbReference type="ARBA" id="ARBA00023160"/>
    </source>
</evidence>
<feature type="transmembrane region" description="Helical" evidence="10">
    <location>
        <begin position="287"/>
        <end position="306"/>
    </location>
</feature>
<evidence type="ECO:0000256" key="8">
    <source>
        <dbReference type="ARBA" id="ARBA00023136"/>
    </source>
</evidence>
<dbReference type="GO" id="GO:0009922">
    <property type="term" value="F:fatty acid elongase activity"/>
    <property type="evidence" value="ECO:0007669"/>
    <property type="project" value="InterPro"/>
</dbReference>
<reference evidence="11 12" key="1">
    <citation type="journal article" date="2023" name="Elife">
        <title>Identification of key yeast species and microbe-microbe interactions impacting larval growth of Drosophila in the wild.</title>
        <authorList>
            <person name="Mure A."/>
            <person name="Sugiura Y."/>
            <person name="Maeda R."/>
            <person name="Honda K."/>
            <person name="Sakurai N."/>
            <person name="Takahashi Y."/>
            <person name="Watada M."/>
            <person name="Katoh T."/>
            <person name="Gotoh A."/>
            <person name="Gotoh Y."/>
            <person name="Taniguchi I."/>
            <person name="Nakamura K."/>
            <person name="Hayashi T."/>
            <person name="Katayama T."/>
            <person name="Uemura T."/>
            <person name="Hattori Y."/>
        </authorList>
    </citation>
    <scope>NUCLEOTIDE SEQUENCE [LARGE SCALE GENOMIC DNA]</scope>
    <source>
        <strain evidence="11 12">PK-24</strain>
    </source>
</reference>
<keyword evidence="6 10" id="KW-1133">Transmembrane helix</keyword>
<feature type="transmembrane region" description="Helical" evidence="10">
    <location>
        <begin position="113"/>
        <end position="134"/>
    </location>
</feature>
<evidence type="ECO:0000256" key="6">
    <source>
        <dbReference type="ARBA" id="ARBA00022989"/>
    </source>
</evidence>
<keyword evidence="9 10" id="KW-0275">Fatty acid biosynthesis</keyword>
<dbReference type="PANTHER" id="PTHR11157:SF169">
    <property type="entry name" value="ELONGATION OF FATTY ACIDS PROTEIN"/>
    <property type="match status" value="1"/>
</dbReference>
<keyword evidence="12" id="KW-1185">Reference proteome</keyword>
<dbReference type="GO" id="GO:0005789">
    <property type="term" value="C:endoplasmic reticulum membrane"/>
    <property type="evidence" value="ECO:0007669"/>
    <property type="project" value="TreeGrafter"/>
</dbReference>
<organism evidence="11 12">
    <name type="scientific">Pichia kluyveri</name>
    <name type="common">Yeast</name>
    <dbReference type="NCBI Taxonomy" id="36015"/>
    <lineage>
        <taxon>Eukaryota</taxon>
        <taxon>Fungi</taxon>
        <taxon>Dikarya</taxon>
        <taxon>Ascomycota</taxon>
        <taxon>Saccharomycotina</taxon>
        <taxon>Pichiomycetes</taxon>
        <taxon>Pichiales</taxon>
        <taxon>Pichiaceae</taxon>
        <taxon>Pichia</taxon>
    </lineage>
</organism>
<name>A0AAV5R288_PICKL</name>
<dbReference type="Proteomes" id="UP001378960">
    <property type="component" value="Unassembled WGS sequence"/>
</dbReference>
<evidence type="ECO:0000256" key="7">
    <source>
        <dbReference type="ARBA" id="ARBA00023098"/>
    </source>
</evidence>
<keyword evidence="7 10" id="KW-0443">Lipid metabolism</keyword>
<keyword evidence="5 10" id="KW-0276">Fatty acid metabolism</keyword>
<keyword evidence="8 10" id="KW-0472">Membrane</keyword>
<dbReference type="GO" id="GO:0042761">
    <property type="term" value="P:very long-chain fatty acid biosynthetic process"/>
    <property type="evidence" value="ECO:0007669"/>
    <property type="project" value="TreeGrafter"/>
</dbReference>
<evidence type="ECO:0000256" key="2">
    <source>
        <dbReference type="ARBA" id="ARBA00022516"/>
    </source>
</evidence>
<feature type="transmembrane region" description="Helical" evidence="10">
    <location>
        <begin position="47"/>
        <end position="72"/>
    </location>
</feature>
<protein>
    <recommendedName>
        <fullName evidence="10">Elongation of fatty acids protein</fullName>
        <ecNumber evidence="10">2.3.1.-</ecNumber>
    </recommendedName>
</protein>
<accession>A0AAV5R288</accession>
<dbReference type="GO" id="GO:0034626">
    <property type="term" value="P:fatty acid elongation, polyunsaturated fatty acid"/>
    <property type="evidence" value="ECO:0007669"/>
    <property type="project" value="TreeGrafter"/>
</dbReference>
<feature type="transmembrane region" description="Helical" evidence="10">
    <location>
        <begin position="247"/>
        <end position="267"/>
    </location>
</feature>
<dbReference type="GO" id="GO:0030148">
    <property type="term" value="P:sphingolipid biosynthetic process"/>
    <property type="evidence" value="ECO:0007669"/>
    <property type="project" value="TreeGrafter"/>
</dbReference>
<comment type="caution">
    <text evidence="11">The sequence shown here is derived from an EMBL/GenBank/DDBJ whole genome shotgun (WGS) entry which is preliminary data.</text>
</comment>
<dbReference type="PANTHER" id="PTHR11157">
    <property type="entry name" value="FATTY ACID ACYL TRANSFERASE-RELATED"/>
    <property type="match status" value="1"/>
</dbReference>
<evidence type="ECO:0000313" key="12">
    <source>
        <dbReference type="Proteomes" id="UP001378960"/>
    </source>
</evidence>
<evidence type="ECO:0000256" key="4">
    <source>
        <dbReference type="ARBA" id="ARBA00022692"/>
    </source>
</evidence>
<dbReference type="InterPro" id="IPR002076">
    <property type="entry name" value="ELO_fam"/>
</dbReference>
<dbReference type="AlphaFoldDB" id="A0AAV5R288"/>
<keyword evidence="2 10" id="KW-0444">Lipid biosynthesis</keyword>
<feature type="transmembrane region" description="Helical" evidence="10">
    <location>
        <begin position="326"/>
        <end position="345"/>
    </location>
</feature>
<proteinExistence type="inferred from homology"/>
<keyword evidence="3 10" id="KW-0808">Transferase</keyword>
<evidence type="ECO:0000256" key="5">
    <source>
        <dbReference type="ARBA" id="ARBA00022832"/>
    </source>
</evidence>
<dbReference type="GO" id="GO:0034625">
    <property type="term" value="P:fatty acid elongation, monounsaturated fatty acid"/>
    <property type="evidence" value="ECO:0007669"/>
    <property type="project" value="TreeGrafter"/>
</dbReference>